<name>A0ABT5JKS1_9SPHN</name>
<dbReference type="EMBL" id="JAQQXQ010000001">
    <property type="protein sequence ID" value="MDC8753323.1"/>
    <property type="molecule type" value="Genomic_DNA"/>
</dbReference>
<accession>A0ABT5JKS1</accession>
<evidence type="ECO:0000313" key="3">
    <source>
        <dbReference type="Proteomes" id="UP001216558"/>
    </source>
</evidence>
<dbReference type="Pfam" id="PF13362">
    <property type="entry name" value="Toprim_3"/>
    <property type="match status" value="1"/>
</dbReference>
<sequence>MSDLVSTFIEAMQAAGIRPLEPIAHKLAAGQPVRFRAEGDRPGRRNGWAVLHLDGVPAGVFRHYRLGIRSIWRAGSDPRALAPAERRAIMAKANEAEARRKAETRAKQDAAAKQAQALWKAAISAEPAHGYLTAKSLAPFGIRQSGTALLVPMFDPAFRLWNLQRIAPDGGKRFLSGGRIEGLFWPHAMHLADGRPSPGPLVIGEGFATVAAIHEATGHAVAAAMSARNLEPVARAMRGLFPARQIIIAADNDCHLAENMGLRLARKAAESIGGLLAIPRPETSRGNSGADFADLRRNEAAAIIAATLRGEA</sequence>
<comment type="caution">
    <text evidence="2">The sequence shown here is derived from an EMBL/GenBank/DDBJ whole genome shotgun (WGS) entry which is preliminary data.</text>
</comment>
<evidence type="ECO:0000313" key="2">
    <source>
        <dbReference type="EMBL" id="MDC8753323.1"/>
    </source>
</evidence>
<dbReference type="RefSeq" id="WP_273675604.1">
    <property type="nucleotide sequence ID" value="NZ_JAQQXQ010000001.1"/>
</dbReference>
<dbReference type="SMART" id="SM00493">
    <property type="entry name" value="TOPRIM"/>
    <property type="match status" value="1"/>
</dbReference>
<dbReference type="Proteomes" id="UP001216558">
    <property type="component" value="Unassembled WGS sequence"/>
</dbReference>
<proteinExistence type="predicted"/>
<reference evidence="2 3" key="1">
    <citation type="submission" date="2022-10" db="EMBL/GenBank/DDBJ databases">
        <title>Erythrobacter sp. sf7 Genome sequencing.</title>
        <authorList>
            <person name="Park S."/>
        </authorList>
    </citation>
    <scope>NUCLEOTIDE SEQUENCE [LARGE SCALE GENOMIC DNA]</scope>
    <source>
        <strain evidence="3">sf7</strain>
    </source>
</reference>
<dbReference type="InterPro" id="IPR034154">
    <property type="entry name" value="TOPRIM_DnaG/twinkle"/>
</dbReference>
<feature type="domain" description="Toprim" evidence="1">
    <location>
        <begin position="199"/>
        <end position="277"/>
    </location>
</feature>
<dbReference type="InterPro" id="IPR006171">
    <property type="entry name" value="TOPRIM_dom"/>
</dbReference>
<organism evidence="2 3">
    <name type="scientific">Erythrobacter fulvus</name>
    <dbReference type="NCBI Taxonomy" id="2987523"/>
    <lineage>
        <taxon>Bacteria</taxon>
        <taxon>Pseudomonadati</taxon>
        <taxon>Pseudomonadota</taxon>
        <taxon>Alphaproteobacteria</taxon>
        <taxon>Sphingomonadales</taxon>
        <taxon>Erythrobacteraceae</taxon>
        <taxon>Erythrobacter/Porphyrobacter group</taxon>
        <taxon>Erythrobacter</taxon>
    </lineage>
</organism>
<protein>
    <submittedName>
        <fullName evidence="2">Toprim domain-containing protein</fullName>
    </submittedName>
</protein>
<dbReference type="CDD" id="cd01029">
    <property type="entry name" value="TOPRIM_primases"/>
    <property type="match status" value="1"/>
</dbReference>
<keyword evidence="3" id="KW-1185">Reference proteome</keyword>
<gene>
    <name evidence="2" type="ORF">OIK40_01550</name>
</gene>
<evidence type="ECO:0000259" key="1">
    <source>
        <dbReference type="SMART" id="SM00493"/>
    </source>
</evidence>